<reference evidence="4" key="1">
    <citation type="journal article" date="2019" name="Int. J. Syst. Evol. Microbiol.">
        <title>The Global Catalogue of Microorganisms (GCM) 10K type strain sequencing project: providing services to taxonomists for standard genome sequencing and annotation.</title>
        <authorList>
            <consortium name="The Broad Institute Genomics Platform"/>
            <consortium name="The Broad Institute Genome Sequencing Center for Infectious Disease"/>
            <person name="Wu L."/>
            <person name="Ma J."/>
        </authorList>
    </citation>
    <scope>NUCLEOTIDE SEQUENCE [LARGE SCALE GENOMIC DNA]</scope>
    <source>
        <strain evidence="4">NBRC 103166</strain>
    </source>
</reference>
<protein>
    <recommendedName>
        <fullName evidence="2">DUF4397 domain-containing protein</fullName>
    </recommendedName>
</protein>
<feature type="domain" description="DUF4397" evidence="2">
    <location>
        <begin position="31"/>
        <end position="154"/>
    </location>
</feature>
<evidence type="ECO:0000313" key="4">
    <source>
        <dbReference type="Proteomes" id="UP001157353"/>
    </source>
</evidence>
<organism evidence="3 4">
    <name type="scientific">Psychromonas marina</name>
    <dbReference type="NCBI Taxonomy" id="88364"/>
    <lineage>
        <taxon>Bacteria</taxon>
        <taxon>Pseudomonadati</taxon>
        <taxon>Pseudomonadota</taxon>
        <taxon>Gammaproteobacteria</taxon>
        <taxon>Alteromonadales</taxon>
        <taxon>Psychromonadaceae</taxon>
        <taxon>Psychromonas</taxon>
    </lineage>
</organism>
<dbReference type="PROSITE" id="PS51257">
    <property type="entry name" value="PROKAR_LIPOPROTEIN"/>
    <property type="match status" value="1"/>
</dbReference>
<feature type="chain" id="PRO_5047008459" description="DUF4397 domain-containing protein" evidence="1">
    <location>
        <begin position="20"/>
        <end position="458"/>
    </location>
</feature>
<dbReference type="RefSeq" id="WP_284202609.1">
    <property type="nucleotide sequence ID" value="NZ_BSPQ01000001.1"/>
</dbReference>
<proteinExistence type="predicted"/>
<feature type="signal peptide" evidence="1">
    <location>
        <begin position="1"/>
        <end position="19"/>
    </location>
</feature>
<comment type="caution">
    <text evidence="3">The sequence shown here is derived from an EMBL/GenBank/DDBJ whole genome shotgun (WGS) entry which is preliminary data.</text>
</comment>
<name>A0ABQ6DWG6_9GAMM</name>
<gene>
    <name evidence="3" type="ORF">GCM10007916_05590</name>
</gene>
<evidence type="ECO:0000259" key="2">
    <source>
        <dbReference type="Pfam" id="PF14344"/>
    </source>
</evidence>
<evidence type="ECO:0000313" key="3">
    <source>
        <dbReference type="EMBL" id="GLS89492.1"/>
    </source>
</evidence>
<keyword evidence="4" id="KW-1185">Reference proteome</keyword>
<dbReference type="EMBL" id="BSPQ01000001">
    <property type="protein sequence ID" value="GLS89492.1"/>
    <property type="molecule type" value="Genomic_DNA"/>
</dbReference>
<dbReference type="InterPro" id="IPR025510">
    <property type="entry name" value="DUF4397"/>
</dbReference>
<evidence type="ECO:0000256" key="1">
    <source>
        <dbReference type="SAM" id="SignalP"/>
    </source>
</evidence>
<feature type="domain" description="DUF4397" evidence="2">
    <location>
        <begin position="252"/>
        <end position="376"/>
    </location>
</feature>
<keyword evidence="1" id="KW-0732">Signal</keyword>
<accession>A0ABQ6DWG6</accession>
<dbReference type="Proteomes" id="UP001157353">
    <property type="component" value="Unassembled WGS sequence"/>
</dbReference>
<dbReference type="Pfam" id="PF14344">
    <property type="entry name" value="DUF4397"/>
    <property type="match status" value="2"/>
</dbReference>
<sequence length="458" mass="48119">MRNATKLILASVIATTLTACNSSNSNDDGMSYLRVFHASPDAPKVDVWLDGEKALEGVDYQQSSGQVSVSSGAHTVQIEAILPDKTTVTVLPETALDLMADTEYNVIATGKAALLGSGEEMAFMPLIVTRDYMVPTGARVQAIHSAPDAPMVDVFITAFNAELSAATPFADDIVYKDSTEAVEVPAGDYQIRITDPNDSSVVYYDSGEVNVPAGSDWVALATNNTAGGDAPVALVIDTGSSTVVAHDINTGSDIRVVHTISDAPAVDVWVNGDVPAMDSALYNLDFKAFTDYLTLPAAEYTFNAAPTGTTDVVDALTLTTTLDNAMSYTAIAIGNLGDATENDELYVVVDDKRRVATEAKVRAIHASTLAGNVDIYVSSDDMVSDDDTMIADIAYKGDTTLLSIMAGEAYVMVTPAGDMSTIAIGPVMLDFKAGTITTLVAIDDPDSSTDVSVISIDD</sequence>